<accession>A0A7R9U221</accession>
<evidence type="ECO:0000313" key="1">
    <source>
        <dbReference type="EMBL" id="CAD8250950.1"/>
    </source>
</evidence>
<name>A0A7R9U221_9STRA</name>
<reference evidence="1" key="1">
    <citation type="submission" date="2021-01" db="EMBL/GenBank/DDBJ databases">
        <authorList>
            <person name="Corre E."/>
            <person name="Pelletier E."/>
            <person name="Niang G."/>
            <person name="Scheremetjew M."/>
            <person name="Finn R."/>
            <person name="Kale V."/>
            <person name="Holt S."/>
            <person name="Cochrane G."/>
            <person name="Meng A."/>
            <person name="Brown T."/>
            <person name="Cohen L."/>
        </authorList>
    </citation>
    <scope>NUCLEOTIDE SEQUENCE</scope>
    <source>
        <strain evidence="1">CCMP2078</strain>
    </source>
</reference>
<dbReference type="EMBL" id="HBEA01000557">
    <property type="protein sequence ID" value="CAD8250950.1"/>
    <property type="molecule type" value="Transcribed_RNA"/>
</dbReference>
<organism evidence="1">
    <name type="scientific">Pinguiococcus pyrenoidosus</name>
    <dbReference type="NCBI Taxonomy" id="172671"/>
    <lineage>
        <taxon>Eukaryota</taxon>
        <taxon>Sar</taxon>
        <taxon>Stramenopiles</taxon>
        <taxon>Ochrophyta</taxon>
        <taxon>Pinguiophyceae</taxon>
        <taxon>Pinguiochrysidales</taxon>
        <taxon>Pinguiochrysidaceae</taxon>
        <taxon>Pinguiococcus</taxon>
    </lineage>
</organism>
<dbReference type="AlphaFoldDB" id="A0A7R9U221"/>
<sequence>MARFHPSSVNYSLNSSERPYYAYVEKTMGSANAGMPLLRECCNLGAECVALFGTSFGPHPYLPGILLPEGLLDALDADELEVAEDPKCCRIVLKGSPRVAQAIWTLQQALDALITAEATGKRSPELKATVCQIVRDFLALEQS</sequence>
<proteinExistence type="predicted"/>
<protein>
    <submittedName>
        <fullName evidence="1">Uncharacterized protein</fullName>
    </submittedName>
</protein>
<gene>
    <name evidence="1" type="ORF">PPYR1160_LOCUS441</name>
</gene>